<dbReference type="Pfam" id="PF01177">
    <property type="entry name" value="Asp_Glu_race"/>
    <property type="match status" value="1"/>
</dbReference>
<comment type="similarity">
    <text evidence="1">Belongs to the aspartate/glutamate racemases family.</text>
</comment>
<dbReference type="Gene3D" id="3.40.50.1860">
    <property type="match status" value="2"/>
</dbReference>
<dbReference type="PANTHER" id="PTHR21198">
    <property type="entry name" value="GLUTAMATE RACEMASE"/>
    <property type="match status" value="1"/>
</dbReference>
<dbReference type="NCBIfam" id="TIGR00035">
    <property type="entry name" value="asp_race"/>
    <property type="match status" value="1"/>
</dbReference>
<evidence type="ECO:0000256" key="1">
    <source>
        <dbReference type="ARBA" id="ARBA00007847"/>
    </source>
</evidence>
<name>A0ABV9MXS4_9FLAO</name>
<evidence type="ECO:0000256" key="2">
    <source>
        <dbReference type="ARBA" id="ARBA00023235"/>
    </source>
</evidence>
<keyword evidence="2" id="KW-0413">Isomerase</keyword>
<dbReference type="PANTHER" id="PTHR21198:SF7">
    <property type="entry name" value="ASPARTATE-GLUTAMATE RACEMASE FAMILY"/>
    <property type="match status" value="1"/>
</dbReference>
<reference evidence="4" key="1">
    <citation type="journal article" date="2019" name="Int. J. Syst. Evol. Microbiol.">
        <title>The Global Catalogue of Microorganisms (GCM) 10K type strain sequencing project: providing services to taxonomists for standard genome sequencing and annotation.</title>
        <authorList>
            <consortium name="The Broad Institute Genomics Platform"/>
            <consortium name="The Broad Institute Genome Sequencing Center for Infectious Disease"/>
            <person name="Wu L."/>
            <person name="Ma J."/>
        </authorList>
    </citation>
    <scope>NUCLEOTIDE SEQUENCE [LARGE SCALE GENOMIC DNA]</scope>
    <source>
        <strain evidence="4">CCUG 63682</strain>
    </source>
</reference>
<comment type="caution">
    <text evidence="3">The sequence shown here is derived from an EMBL/GenBank/DDBJ whole genome shotgun (WGS) entry which is preliminary data.</text>
</comment>
<proteinExistence type="inferred from homology"/>
<sequence>MKKIGIIGGIGPEATIIYYRELITKLNNNLSKDPYSTLIIESICMSQMFNFINNNDMNGLTKMINKSINNLEKGGAQVIAIASNTPHIVFERLSKLDRTHLINIVDETCKYISSKGFKNIGLIGTRSTMESGIYQKLEKKYNLNIVIPDAIDRTLIDQLYLNEIVKNNLNSETKQIIIQLINKLIISHKIEGLILGGTELSLLLKQDDFSNITLFDSTKIHIDSITKYSL</sequence>
<dbReference type="Proteomes" id="UP001595953">
    <property type="component" value="Unassembled WGS sequence"/>
</dbReference>
<dbReference type="InterPro" id="IPR015942">
    <property type="entry name" value="Asp/Glu/hydantoin_racemase"/>
</dbReference>
<keyword evidence="4" id="KW-1185">Reference proteome</keyword>
<dbReference type="InterPro" id="IPR001920">
    <property type="entry name" value="Asp/Glu_race"/>
</dbReference>
<organism evidence="3 4">
    <name type="scientific">Geojedonia litorea</name>
    <dbReference type="NCBI Taxonomy" id="1268269"/>
    <lineage>
        <taxon>Bacteria</taxon>
        <taxon>Pseudomonadati</taxon>
        <taxon>Bacteroidota</taxon>
        <taxon>Flavobacteriia</taxon>
        <taxon>Flavobacteriales</taxon>
        <taxon>Flavobacteriaceae</taxon>
        <taxon>Geojedonia</taxon>
    </lineage>
</organism>
<protein>
    <submittedName>
        <fullName evidence="3">Aspartate/glutamate racemase family protein</fullName>
    </submittedName>
</protein>
<dbReference type="InterPro" id="IPR004380">
    <property type="entry name" value="Asp_race"/>
</dbReference>
<evidence type="ECO:0000313" key="4">
    <source>
        <dbReference type="Proteomes" id="UP001595953"/>
    </source>
</evidence>
<dbReference type="SUPFAM" id="SSF53681">
    <property type="entry name" value="Aspartate/glutamate racemase"/>
    <property type="match status" value="2"/>
</dbReference>
<gene>
    <name evidence="3" type="ORF">ACFO5O_00675</name>
</gene>
<dbReference type="RefSeq" id="WP_387959943.1">
    <property type="nucleotide sequence ID" value="NZ_JBHSGP010000004.1"/>
</dbReference>
<dbReference type="EMBL" id="JBHSGP010000004">
    <property type="protein sequence ID" value="MFC4720816.1"/>
    <property type="molecule type" value="Genomic_DNA"/>
</dbReference>
<accession>A0ABV9MXS4</accession>
<evidence type="ECO:0000313" key="3">
    <source>
        <dbReference type="EMBL" id="MFC4720816.1"/>
    </source>
</evidence>